<evidence type="ECO:0000256" key="3">
    <source>
        <dbReference type="SAM" id="Coils"/>
    </source>
</evidence>
<dbReference type="RefSeq" id="WP_011940807.1">
    <property type="nucleotide sequence ID" value="NC_009483.1"/>
</dbReference>
<dbReference type="InterPro" id="IPR024930">
    <property type="entry name" value="Skp_dom_sf"/>
</dbReference>
<keyword evidence="6" id="KW-1185">Reference proteome</keyword>
<dbReference type="GO" id="GO:0005829">
    <property type="term" value="C:cytosol"/>
    <property type="evidence" value="ECO:0007669"/>
    <property type="project" value="TreeGrafter"/>
</dbReference>
<evidence type="ECO:0000313" key="5">
    <source>
        <dbReference type="EMBL" id="ABQ28170.1"/>
    </source>
</evidence>
<dbReference type="InterPro" id="IPR005632">
    <property type="entry name" value="Chaperone_Skp"/>
</dbReference>
<dbReference type="EMBL" id="CP000698">
    <property type="protein sequence ID" value="ABQ28170.1"/>
    <property type="molecule type" value="Genomic_DNA"/>
</dbReference>
<feature type="signal peptide" evidence="4">
    <location>
        <begin position="1"/>
        <end position="23"/>
    </location>
</feature>
<dbReference type="AlphaFoldDB" id="A5G8Q2"/>
<dbReference type="GO" id="GO:0050821">
    <property type="term" value="P:protein stabilization"/>
    <property type="evidence" value="ECO:0007669"/>
    <property type="project" value="TreeGrafter"/>
</dbReference>
<evidence type="ECO:0000256" key="2">
    <source>
        <dbReference type="ARBA" id="ARBA00022729"/>
    </source>
</evidence>
<evidence type="ECO:0000313" key="6">
    <source>
        <dbReference type="Proteomes" id="UP000006695"/>
    </source>
</evidence>
<protein>
    <submittedName>
        <fullName evidence="5">Outer membrane chaperone Skp (OmpH)</fullName>
    </submittedName>
</protein>
<dbReference type="Gene3D" id="3.30.910.20">
    <property type="entry name" value="Skp domain"/>
    <property type="match status" value="1"/>
</dbReference>
<dbReference type="HOGENOM" id="CLU_107528_0_0_7"/>
<dbReference type="Proteomes" id="UP000006695">
    <property type="component" value="Chromosome"/>
</dbReference>
<proteinExistence type="inferred from homology"/>
<accession>A5G8Q2</accession>
<organism evidence="5 6">
    <name type="scientific">Geotalea uraniireducens (strain Rf4)</name>
    <name type="common">Geobacter uraniireducens</name>
    <dbReference type="NCBI Taxonomy" id="351605"/>
    <lineage>
        <taxon>Bacteria</taxon>
        <taxon>Pseudomonadati</taxon>
        <taxon>Thermodesulfobacteriota</taxon>
        <taxon>Desulfuromonadia</taxon>
        <taxon>Geobacterales</taxon>
        <taxon>Geobacteraceae</taxon>
        <taxon>Geotalea</taxon>
    </lineage>
</organism>
<dbReference type="PANTHER" id="PTHR35089">
    <property type="entry name" value="CHAPERONE PROTEIN SKP"/>
    <property type="match status" value="1"/>
</dbReference>
<dbReference type="KEGG" id="gur:Gura_4026"/>
<evidence type="ECO:0000256" key="4">
    <source>
        <dbReference type="SAM" id="SignalP"/>
    </source>
</evidence>
<sequence>MYKPLRKIFVAVLLATLPILAGAEETKPVPEPKVETVVQPALPALTSPAVKGVEPGKAERTIKFGYADMLKLGSESVQGKAAKARFEEKSDKYKSQIAAKQKQLEKKKAAIQAKLATLTPEQRAAKAKDFEKKVEEYQKFVQKAENEMQAFQEEISRKLYQDIEQAAVAYGKANGYTAICVKKDILYLGSGVDVQDVTDAILKLVNEKGQKP</sequence>
<keyword evidence="2 4" id="KW-0732">Signal</keyword>
<keyword evidence="3" id="KW-0175">Coiled coil</keyword>
<feature type="coiled-coil region" evidence="3">
    <location>
        <begin position="83"/>
        <end position="161"/>
    </location>
</feature>
<dbReference type="OrthoDB" id="5397607at2"/>
<dbReference type="SMART" id="SM00935">
    <property type="entry name" value="OmpH"/>
    <property type="match status" value="1"/>
</dbReference>
<reference evidence="5 6" key="1">
    <citation type="submission" date="2007-05" db="EMBL/GenBank/DDBJ databases">
        <title>Complete sequence of Geobacter uraniireducens Rf4.</title>
        <authorList>
            <consortium name="US DOE Joint Genome Institute"/>
            <person name="Copeland A."/>
            <person name="Lucas S."/>
            <person name="Lapidus A."/>
            <person name="Barry K."/>
            <person name="Detter J.C."/>
            <person name="Glavina del Rio T."/>
            <person name="Hammon N."/>
            <person name="Israni S."/>
            <person name="Dalin E."/>
            <person name="Tice H."/>
            <person name="Pitluck S."/>
            <person name="Chertkov O."/>
            <person name="Brettin T."/>
            <person name="Bruce D."/>
            <person name="Han C."/>
            <person name="Schmutz J."/>
            <person name="Larimer F."/>
            <person name="Land M."/>
            <person name="Hauser L."/>
            <person name="Kyrpides N."/>
            <person name="Mikhailova N."/>
            <person name="Shelobolina E."/>
            <person name="Aklujkar M."/>
            <person name="Lovley D."/>
            <person name="Richardson P."/>
        </authorList>
    </citation>
    <scope>NUCLEOTIDE SEQUENCE [LARGE SCALE GENOMIC DNA]</scope>
    <source>
        <strain evidence="5 6">Rf4</strain>
    </source>
</reference>
<dbReference type="SUPFAM" id="SSF111384">
    <property type="entry name" value="OmpH-like"/>
    <property type="match status" value="1"/>
</dbReference>
<comment type="similarity">
    <text evidence="1">Belongs to the Skp family.</text>
</comment>
<name>A5G8Q2_GEOUR</name>
<dbReference type="STRING" id="351605.Gura_4026"/>
<dbReference type="Pfam" id="PF03938">
    <property type="entry name" value="OmpH"/>
    <property type="match status" value="1"/>
</dbReference>
<feature type="chain" id="PRO_5002683414" evidence="4">
    <location>
        <begin position="24"/>
        <end position="212"/>
    </location>
</feature>
<dbReference type="GO" id="GO:0051082">
    <property type="term" value="F:unfolded protein binding"/>
    <property type="evidence" value="ECO:0007669"/>
    <property type="project" value="InterPro"/>
</dbReference>
<dbReference type="PANTHER" id="PTHR35089:SF1">
    <property type="entry name" value="CHAPERONE PROTEIN SKP"/>
    <property type="match status" value="1"/>
</dbReference>
<evidence type="ECO:0000256" key="1">
    <source>
        <dbReference type="ARBA" id="ARBA00009091"/>
    </source>
</evidence>
<gene>
    <name evidence="5" type="ordered locus">Gura_4026</name>
</gene>